<comment type="function">
    <text evidence="2">Nitronate monooxygenase that uses molecular oxygen to catalyze the oxidative denitrification of alkyl nitronates. Acts on propionate 3-nitronate (P3N), the presumed physiological substrate. Probably functions in the detoxification of P3N, a metabolic poison produced by plants and fungi as a defense mechanism.</text>
</comment>
<name>R7ZDK2_LYSSH</name>
<comment type="caution">
    <text evidence="13">The sequence shown here is derived from an EMBL/GenBank/DDBJ whole genome shotgun (WGS) entry which is preliminary data.</text>
</comment>
<dbReference type="InterPro" id="IPR013785">
    <property type="entry name" value="Aldolase_TIM"/>
</dbReference>
<dbReference type="EMBL" id="AQPX01000020">
    <property type="protein sequence ID" value="EON72084.1"/>
    <property type="molecule type" value="Genomic_DNA"/>
</dbReference>
<dbReference type="GO" id="GO:0009636">
    <property type="term" value="P:response to toxic substance"/>
    <property type="evidence" value="ECO:0007669"/>
    <property type="project" value="UniProtKB-KW"/>
</dbReference>
<keyword evidence="8" id="KW-0547">Nucleotide-binding</keyword>
<comment type="catalytic activity">
    <reaction evidence="12">
        <text>3 propionate 3-nitronate + 3 O2 + H2O = 3 3-oxopropanoate + 2 nitrate + nitrite + H2O2 + 3 H(+)</text>
        <dbReference type="Rhea" id="RHEA:57332"/>
        <dbReference type="ChEBI" id="CHEBI:15377"/>
        <dbReference type="ChEBI" id="CHEBI:15378"/>
        <dbReference type="ChEBI" id="CHEBI:15379"/>
        <dbReference type="ChEBI" id="CHEBI:16240"/>
        <dbReference type="ChEBI" id="CHEBI:16301"/>
        <dbReference type="ChEBI" id="CHEBI:17632"/>
        <dbReference type="ChEBI" id="CHEBI:33190"/>
        <dbReference type="ChEBI" id="CHEBI:136067"/>
    </reaction>
</comment>
<comment type="similarity">
    <text evidence="3">Belongs to the nitronate monooxygenase family. NMO class I subfamily.</text>
</comment>
<evidence type="ECO:0000256" key="4">
    <source>
        <dbReference type="ARBA" id="ARBA00013457"/>
    </source>
</evidence>
<evidence type="ECO:0000256" key="9">
    <source>
        <dbReference type="ARBA" id="ARBA00023002"/>
    </source>
</evidence>
<reference evidence="13 14" key="1">
    <citation type="submission" date="2013-04" db="EMBL/GenBank/DDBJ databases">
        <title>Draft genome of the heavy metal tolerant bacterium Lysinibacillus sphaericus strain OT4b.31.</title>
        <authorList>
            <person name="Pena-Montenegro T.D."/>
            <person name="Dussan J."/>
        </authorList>
    </citation>
    <scope>NUCLEOTIDE SEQUENCE [LARGE SCALE GENOMIC DNA]</scope>
    <source>
        <strain evidence="13 14">OT4b.31</strain>
    </source>
</reference>
<evidence type="ECO:0000256" key="5">
    <source>
        <dbReference type="ARBA" id="ARBA00022575"/>
    </source>
</evidence>
<keyword evidence="6" id="KW-0285">Flavoprotein</keyword>
<keyword evidence="5" id="KW-0216">Detoxification</keyword>
<evidence type="ECO:0000256" key="1">
    <source>
        <dbReference type="ARBA" id="ARBA00001917"/>
    </source>
</evidence>
<dbReference type="Gene3D" id="3.20.20.70">
    <property type="entry name" value="Aldolase class I"/>
    <property type="match status" value="1"/>
</dbReference>
<dbReference type="FunFam" id="3.20.20.70:FF:000154">
    <property type="entry name" value="Probable nitronate monooxygenase"/>
    <property type="match status" value="1"/>
</dbReference>
<evidence type="ECO:0000256" key="11">
    <source>
        <dbReference type="ARBA" id="ARBA00031155"/>
    </source>
</evidence>
<comment type="cofactor">
    <cofactor evidence="1">
        <name>FMN</name>
        <dbReference type="ChEBI" id="CHEBI:58210"/>
    </cofactor>
</comment>
<dbReference type="GO" id="GO:0051213">
    <property type="term" value="F:dioxygenase activity"/>
    <property type="evidence" value="ECO:0007669"/>
    <property type="project" value="UniProtKB-KW"/>
</dbReference>
<evidence type="ECO:0000256" key="7">
    <source>
        <dbReference type="ARBA" id="ARBA00022643"/>
    </source>
</evidence>
<dbReference type="OrthoDB" id="9778912at2"/>
<evidence type="ECO:0000256" key="3">
    <source>
        <dbReference type="ARBA" id="ARBA00009881"/>
    </source>
</evidence>
<evidence type="ECO:0000256" key="12">
    <source>
        <dbReference type="ARBA" id="ARBA00049401"/>
    </source>
</evidence>
<dbReference type="RefSeq" id="WP_010859758.1">
    <property type="nucleotide sequence ID" value="NZ_KB933398.1"/>
</dbReference>
<dbReference type="InterPro" id="IPR004136">
    <property type="entry name" value="NMO"/>
</dbReference>
<evidence type="ECO:0000313" key="13">
    <source>
        <dbReference type="EMBL" id="EON72084.1"/>
    </source>
</evidence>
<dbReference type="Proteomes" id="UP000013911">
    <property type="component" value="Unassembled WGS sequence"/>
</dbReference>
<protein>
    <recommendedName>
        <fullName evidence="4">Probable nitronate monooxygenase</fullName>
    </recommendedName>
    <alternativeName>
        <fullName evidence="11">Propionate 3-nitronate monooxygenase</fullName>
    </alternativeName>
</protein>
<dbReference type="SUPFAM" id="SSF51412">
    <property type="entry name" value="Inosine monophosphate dehydrogenase (IMPDH)"/>
    <property type="match status" value="1"/>
</dbReference>
<evidence type="ECO:0000256" key="8">
    <source>
        <dbReference type="ARBA" id="ARBA00022741"/>
    </source>
</evidence>
<keyword evidence="13" id="KW-0223">Dioxygenase</keyword>
<sequence>MLHKFELQYPIIQAPMAGVTSPKFVAACADAGILGSIGAGYLDGEQTKSFIQQVKKLTHKPFGVNLFVQEEPRIDVEVLQNARMALQPFYDELGLSPVQSVVSSEVFEGQVQAVLDEGVAICSFTFGIPSADVIRRLKENNVYVIGTATTLHEAKCVEEAGMDAVVLQGGEAGGHRGSFTEPMQLIARHDLLQQVAGKITIPIIVAGGIVSKEDVTTALAHGAQAIQIGTALLVADECEISPVYKNAILESKAQQTTVTRAFTGKPARGLANDFSERMKDAVVAPYPLQHYLTSTIRKESAEQGNSQYLSMWMGENSYLVQPGSVKDIIAKLI</sequence>
<evidence type="ECO:0000256" key="6">
    <source>
        <dbReference type="ARBA" id="ARBA00022630"/>
    </source>
</evidence>
<keyword evidence="9" id="KW-0560">Oxidoreductase</keyword>
<dbReference type="GO" id="GO:0018580">
    <property type="term" value="F:nitronate monooxygenase activity"/>
    <property type="evidence" value="ECO:0007669"/>
    <property type="project" value="InterPro"/>
</dbReference>
<dbReference type="PANTHER" id="PTHR42747">
    <property type="entry name" value="NITRONATE MONOOXYGENASE-RELATED"/>
    <property type="match status" value="1"/>
</dbReference>
<keyword evidence="7" id="KW-0288">FMN</keyword>
<organism evidence="13 14">
    <name type="scientific">Lysinibacillus sphaericus OT4b.31</name>
    <dbReference type="NCBI Taxonomy" id="1285586"/>
    <lineage>
        <taxon>Bacteria</taxon>
        <taxon>Bacillati</taxon>
        <taxon>Bacillota</taxon>
        <taxon>Bacilli</taxon>
        <taxon>Bacillales</taxon>
        <taxon>Bacillaceae</taxon>
        <taxon>Lysinibacillus</taxon>
    </lineage>
</organism>
<dbReference type="GO" id="GO:0000166">
    <property type="term" value="F:nucleotide binding"/>
    <property type="evidence" value="ECO:0007669"/>
    <property type="project" value="UniProtKB-KW"/>
</dbReference>
<keyword evidence="10" id="KW-0503">Monooxygenase</keyword>
<evidence type="ECO:0000256" key="2">
    <source>
        <dbReference type="ARBA" id="ARBA00003535"/>
    </source>
</evidence>
<evidence type="ECO:0000256" key="10">
    <source>
        <dbReference type="ARBA" id="ARBA00023033"/>
    </source>
</evidence>
<dbReference type="PANTHER" id="PTHR42747:SF3">
    <property type="entry name" value="NITRONATE MONOOXYGENASE-RELATED"/>
    <property type="match status" value="1"/>
</dbReference>
<dbReference type="eggNOG" id="COG2070">
    <property type="taxonomic scope" value="Bacteria"/>
</dbReference>
<dbReference type="CDD" id="cd04730">
    <property type="entry name" value="NPD_like"/>
    <property type="match status" value="1"/>
</dbReference>
<dbReference type="HOGENOM" id="CLU_038732_5_1_9"/>
<evidence type="ECO:0000313" key="14">
    <source>
        <dbReference type="Proteomes" id="UP000013911"/>
    </source>
</evidence>
<gene>
    <name evidence="13" type="ORF">H131_14108</name>
</gene>
<dbReference type="PATRIC" id="fig|1285586.5.peg.2887"/>
<proteinExistence type="inferred from homology"/>
<dbReference type="Pfam" id="PF03060">
    <property type="entry name" value="NMO"/>
    <property type="match status" value="1"/>
</dbReference>
<dbReference type="AlphaFoldDB" id="R7ZDK2"/>
<accession>R7ZDK2</accession>